<evidence type="ECO:0000256" key="3">
    <source>
        <dbReference type="ARBA" id="ARBA00022525"/>
    </source>
</evidence>
<dbReference type="Pfam" id="PF14543">
    <property type="entry name" value="TAXi_N"/>
    <property type="match status" value="1"/>
</dbReference>
<dbReference type="PANTHER" id="PTHR47965">
    <property type="entry name" value="ASPARTYL PROTEASE-RELATED"/>
    <property type="match status" value="1"/>
</dbReference>
<name>A0A8B8MHG0_ABRPR</name>
<dbReference type="GO" id="GO:0004190">
    <property type="term" value="F:aspartic-type endopeptidase activity"/>
    <property type="evidence" value="ECO:0007669"/>
    <property type="project" value="InterPro"/>
</dbReference>
<organism evidence="8 9">
    <name type="scientific">Abrus precatorius</name>
    <name type="common">Indian licorice</name>
    <name type="synonym">Glycine abrus</name>
    <dbReference type="NCBI Taxonomy" id="3816"/>
    <lineage>
        <taxon>Eukaryota</taxon>
        <taxon>Viridiplantae</taxon>
        <taxon>Streptophyta</taxon>
        <taxon>Embryophyta</taxon>
        <taxon>Tracheophyta</taxon>
        <taxon>Spermatophyta</taxon>
        <taxon>Magnoliopsida</taxon>
        <taxon>eudicotyledons</taxon>
        <taxon>Gunneridae</taxon>
        <taxon>Pentapetalae</taxon>
        <taxon>rosids</taxon>
        <taxon>fabids</taxon>
        <taxon>Fabales</taxon>
        <taxon>Fabaceae</taxon>
        <taxon>Papilionoideae</taxon>
        <taxon>50 kb inversion clade</taxon>
        <taxon>NPAAA clade</taxon>
        <taxon>indigoferoid/millettioid clade</taxon>
        <taxon>Abreae</taxon>
        <taxon>Abrus</taxon>
    </lineage>
</organism>
<evidence type="ECO:0000313" key="8">
    <source>
        <dbReference type="Proteomes" id="UP000694853"/>
    </source>
</evidence>
<dbReference type="PANTHER" id="PTHR47965:SF6">
    <property type="entry name" value="ASPARTIC PROTEINASE GIP1-RELATED"/>
    <property type="match status" value="1"/>
</dbReference>
<evidence type="ECO:0000259" key="7">
    <source>
        <dbReference type="Pfam" id="PF14543"/>
    </source>
</evidence>
<feature type="domain" description="Xylanase inhibitor C-terminal" evidence="6">
    <location>
        <begin position="222"/>
        <end position="390"/>
    </location>
</feature>
<accession>A0A8B8MHG0</accession>
<dbReference type="OrthoDB" id="1904546at2759"/>
<dbReference type="Pfam" id="PF14541">
    <property type="entry name" value="TAXi_C"/>
    <property type="match status" value="1"/>
</dbReference>
<dbReference type="GO" id="GO:0006508">
    <property type="term" value="P:proteolysis"/>
    <property type="evidence" value="ECO:0007669"/>
    <property type="project" value="InterPro"/>
</dbReference>
<dbReference type="InterPro" id="IPR001461">
    <property type="entry name" value="Aspartic_peptidase_A1"/>
</dbReference>
<evidence type="ECO:0000256" key="5">
    <source>
        <dbReference type="SAM" id="SignalP"/>
    </source>
</evidence>
<reference evidence="9" key="2">
    <citation type="submission" date="2025-08" db="UniProtKB">
        <authorList>
            <consortium name="RefSeq"/>
        </authorList>
    </citation>
    <scope>IDENTIFICATION</scope>
    <source>
        <tissue evidence="9">Young leaves</tissue>
    </source>
</reference>
<keyword evidence="8" id="KW-1185">Reference proteome</keyword>
<protein>
    <submittedName>
        <fullName evidence="9">Basic 7S globulin-like</fullName>
    </submittedName>
</protein>
<feature type="signal peptide" evidence="5">
    <location>
        <begin position="1"/>
        <end position="30"/>
    </location>
</feature>
<comment type="subcellular location">
    <subcellularLocation>
        <location evidence="1">Secreted</location>
        <location evidence="1">Extracellular space</location>
    </subcellularLocation>
</comment>
<dbReference type="RefSeq" id="XP_027368010.1">
    <property type="nucleotide sequence ID" value="XM_027512209.1"/>
</dbReference>
<evidence type="ECO:0000259" key="6">
    <source>
        <dbReference type="Pfam" id="PF14541"/>
    </source>
</evidence>
<evidence type="ECO:0000256" key="4">
    <source>
        <dbReference type="ARBA" id="ARBA00022729"/>
    </source>
</evidence>
<dbReference type="GO" id="GO:0005576">
    <property type="term" value="C:extracellular region"/>
    <property type="evidence" value="ECO:0007669"/>
    <property type="project" value="UniProtKB-SubCell"/>
</dbReference>
<dbReference type="FunFam" id="2.40.70.10:FF:000041">
    <property type="entry name" value="Basic 7S globulin"/>
    <property type="match status" value="1"/>
</dbReference>
<dbReference type="InterPro" id="IPR032861">
    <property type="entry name" value="TAXi_N"/>
</dbReference>
<feature type="domain" description="Xylanase inhibitor N-terminal" evidence="7">
    <location>
        <begin position="49"/>
        <end position="171"/>
    </location>
</feature>
<keyword evidence="4 5" id="KW-0732">Signal</keyword>
<dbReference type="InterPro" id="IPR032799">
    <property type="entry name" value="TAXi_C"/>
</dbReference>
<comment type="similarity">
    <text evidence="2">Belongs to the peptidase A1 family.</text>
</comment>
<dbReference type="SUPFAM" id="SSF50630">
    <property type="entry name" value="Acid proteases"/>
    <property type="match status" value="1"/>
</dbReference>
<dbReference type="AlphaFoldDB" id="A0A8B8MHG0"/>
<dbReference type="GeneID" id="113873860"/>
<gene>
    <name evidence="9" type="primary">LOC113873860</name>
</gene>
<evidence type="ECO:0000313" key="9">
    <source>
        <dbReference type="RefSeq" id="XP_027368010.1"/>
    </source>
</evidence>
<proteinExistence type="inferred from homology"/>
<reference evidence="8" key="1">
    <citation type="journal article" date="2019" name="Toxins">
        <title>Detection of Abrin-Like and Prepropulchellin-Like Toxin Genes and Transcripts Using Whole Genome Sequencing and Full-Length Transcript Sequencing of Abrus precatorius.</title>
        <authorList>
            <person name="Hovde B.T."/>
            <person name="Daligault H.E."/>
            <person name="Hanschen E.R."/>
            <person name="Kunde Y.A."/>
            <person name="Johnson M.B."/>
            <person name="Starkenburg S.R."/>
            <person name="Johnson S.L."/>
        </authorList>
    </citation>
    <scope>NUCLEOTIDE SEQUENCE [LARGE SCALE GENOMIC DNA]</scope>
</reference>
<dbReference type="Gene3D" id="2.40.70.10">
    <property type="entry name" value="Acid Proteases"/>
    <property type="match status" value="2"/>
</dbReference>
<dbReference type="InterPro" id="IPR021109">
    <property type="entry name" value="Peptidase_aspartic_dom_sf"/>
</dbReference>
<sequence>MCLLFTSRRVFYFLLLSVICILQFPALTLQGETVLVAPVSKDKSTSLFTLSVFLKTPLRLTKLYLDLGFLFPWTLCDANYNSSSFRRIPCDATFCAEVGFGGLSCDNCTLDNPPDPKCIPTNIICGSFPENPVTGASISDAAIIDTLALPSAQGSLVLLANYTFSCSDSTAPGIAFFGSTGPYNISSKIDLSQSLVFTPLIVNPVSVGDTVIGYGRNPPSNQYFIGLTSILVNRKRVPVNATLLSINKDDGFGGTKISTATPYTLLESSIQKAFTELFVKEAASSAFNLTVTTPAKPFNVCYPVGDLMVNSAGPAVPTIDLVLHAPNVVWRTVGSNSMVRVTNKKKGVDLWCLGFVDGGVDKKTPIVIGGKQLEDNLLQFDLGSNTLGFTSSLLSRSLSCADFNVPGFGL</sequence>
<feature type="chain" id="PRO_5034219533" evidence="5">
    <location>
        <begin position="31"/>
        <end position="410"/>
    </location>
</feature>
<dbReference type="KEGG" id="aprc:113873860"/>
<keyword evidence="3" id="KW-0964">Secreted</keyword>
<evidence type="ECO:0000256" key="1">
    <source>
        <dbReference type="ARBA" id="ARBA00004239"/>
    </source>
</evidence>
<evidence type="ECO:0000256" key="2">
    <source>
        <dbReference type="ARBA" id="ARBA00007447"/>
    </source>
</evidence>
<dbReference type="Proteomes" id="UP000694853">
    <property type="component" value="Unplaced"/>
</dbReference>